<gene>
    <name evidence="2" type="ORF">GGQ63_000471</name>
</gene>
<keyword evidence="1" id="KW-0472">Membrane</keyword>
<evidence type="ECO:0000313" key="2">
    <source>
        <dbReference type="EMBL" id="MBB5751428.1"/>
    </source>
</evidence>
<evidence type="ECO:0000313" key="3">
    <source>
        <dbReference type="Proteomes" id="UP000523821"/>
    </source>
</evidence>
<protein>
    <submittedName>
        <fullName evidence="2">Uncharacterized protein</fullName>
    </submittedName>
</protein>
<feature type="transmembrane region" description="Helical" evidence="1">
    <location>
        <begin position="30"/>
        <end position="48"/>
    </location>
</feature>
<sequence length="60" mass="6754">MSNAYRIASGLIILGFVMLCQPLTHELFVWGFPVLLCGVVLFMILDHIPDRRPGEEETHG</sequence>
<dbReference type="Proteomes" id="UP000523821">
    <property type="component" value="Unassembled WGS sequence"/>
</dbReference>
<accession>A0A7W9CTT1</accession>
<organism evidence="2 3">
    <name type="scientific">Prosthecomicrobium pneumaticum</name>
    <dbReference type="NCBI Taxonomy" id="81895"/>
    <lineage>
        <taxon>Bacteria</taxon>
        <taxon>Pseudomonadati</taxon>
        <taxon>Pseudomonadota</taxon>
        <taxon>Alphaproteobacteria</taxon>
        <taxon>Hyphomicrobiales</taxon>
        <taxon>Kaistiaceae</taxon>
        <taxon>Prosthecomicrobium</taxon>
    </lineage>
</organism>
<comment type="caution">
    <text evidence="2">The sequence shown here is derived from an EMBL/GenBank/DDBJ whole genome shotgun (WGS) entry which is preliminary data.</text>
</comment>
<keyword evidence="1" id="KW-0812">Transmembrane</keyword>
<keyword evidence="1" id="KW-1133">Transmembrane helix</keyword>
<dbReference type="EMBL" id="JACHOO010000001">
    <property type="protein sequence ID" value="MBB5751428.1"/>
    <property type="molecule type" value="Genomic_DNA"/>
</dbReference>
<dbReference type="AlphaFoldDB" id="A0A7W9CTT1"/>
<name>A0A7W9CTT1_9HYPH</name>
<dbReference type="RefSeq" id="WP_183852087.1">
    <property type="nucleotide sequence ID" value="NZ_JACHOO010000001.1"/>
</dbReference>
<proteinExistence type="predicted"/>
<feature type="transmembrane region" description="Helical" evidence="1">
    <location>
        <begin position="7"/>
        <end position="24"/>
    </location>
</feature>
<reference evidence="2 3" key="1">
    <citation type="submission" date="2020-08" db="EMBL/GenBank/DDBJ databases">
        <title>Genomic Encyclopedia of Type Strains, Phase IV (KMG-IV): sequencing the most valuable type-strain genomes for metagenomic binning, comparative biology and taxonomic classification.</title>
        <authorList>
            <person name="Goeker M."/>
        </authorList>
    </citation>
    <scope>NUCLEOTIDE SEQUENCE [LARGE SCALE GENOMIC DNA]</scope>
    <source>
        <strain evidence="2 3">DSM 16268</strain>
    </source>
</reference>
<keyword evidence="3" id="KW-1185">Reference proteome</keyword>
<evidence type="ECO:0000256" key="1">
    <source>
        <dbReference type="SAM" id="Phobius"/>
    </source>
</evidence>